<reference evidence="1" key="1">
    <citation type="submission" date="2020-08" db="EMBL/GenBank/DDBJ databases">
        <title>Novel species isolated from subtropical streams in China.</title>
        <authorList>
            <person name="Lu H."/>
        </authorList>
    </citation>
    <scope>NUCLEOTIDE SEQUENCE</scope>
    <source>
        <strain evidence="1">LX22W</strain>
    </source>
</reference>
<dbReference type="EMBL" id="JACOFZ010000003">
    <property type="protein sequence ID" value="MBC3881943.1"/>
    <property type="molecule type" value="Genomic_DNA"/>
</dbReference>
<dbReference type="RefSeq" id="WP_186916401.1">
    <property type="nucleotide sequence ID" value="NZ_JACOFZ010000003.1"/>
</dbReference>
<evidence type="ECO:0000313" key="1">
    <source>
        <dbReference type="EMBL" id="MBC3881943.1"/>
    </source>
</evidence>
<organism evidence="1 2">
    <name type="scientific">Undibacterium nitidum</name>
    <dbReference type="NCBI Taxonomy" id="2762298"/>
    <lineage>
        <taxon>Bacteria</taxon>
        <taxon>Pseudomonadati</taxon>
        <taxon>Pseudomonadota</taxon>
        <taxon>Betaproteobacteria</taxon>
        <taxon>Burkholderiales</taxon>
        <taxon>Oxalobacteraceae</taxon>
        <taxon>Undibacterium</taxon>
    </lineage>
</organism>
<accession>A0A923KPL6</accession>
<dbReference type="AlphaFoldDB" id="A0A923KPL6"/>
<sequence length="124" mass="14365">MANQISSQWCLVGNIKDKRFYGPNGLEERAGTKHFSAGTKVFCLPVKWGDGYEKIVVVGRHRGSKKFSKMIIRSDWITNWRAKVVYSPEVIRLLTQDEFRNWASEKEVKQHIEIIKENDDPSIP</sequence>
<gene>
    <name evidence="1" type="ORF">H8K36_11190</name>
</gene>
<name>A0A923KPL6_9BURK</name>
<protein>
    <submittedName>
        <fullName evidence="1">Uncharacterized protein</fullName>
    </submittedName>
</protein>
<keyword evidence="2" id="KW-1185">Reference proteome</keyword>
<dbReference type="Proteomes" id="UP000627446">
    <property type="component" value="Unassembled WGS sequence"/>
</dbReference>
<evidence type="ECO:0000313" key="2">
    <source>
        <dbReference type="Proteomes" id="UP000627446"/>
    </source>
</evidence>
<comment type="caution">
    <text evidence="1">The sequence shown here is derived from an EMBL/GenBank/DDBJ whole genome shotgun (WGS) entry which is preliminary data.</text>
</comment>
<proteinExistence type="predicted"/>